<dbReference type="EMBL" id="JAAGOA010000023">
    <property type="protein sequence ID" value="NEE03583.1"/>
    <property type="molecule type" value="Genomic_DNA"/>
</dbReference>
<gene>
    <name evidence="1" type="ORF">G1H10_25790</name>
    <name evidence="2" type="ORF">G1H10_27365</name>
</gene>
<evidence type="ECO:0000313" key="3">
    <source>
        <dbReference type="Proteomes" id="UP000475214"/>
    </source>
</evidence>
<keyword evidence="3" id="KW-1185">Reference proteome</keyword>
<comment type="caution">
    <text evidence="1">The sequence shown here is derived from an EMBL/GenBank/DDBJ whole genome shotgun (WGS) entry which is preliminary data.</text>
</comment>
<dbReference type="AlphaFoldDB" id="A0A6L9SEM2"/>
<evidence type="ECO:0000313" key="1">
    <source>
        <dbReference type="EMBL" id="NEE03583.1"/>
    </source>
</evidence>
<protein>
    <submittedName>
        <fullName evidence="1">IS630 family transposase</fullName>
    </submittedName>
</protein>
<dbReference type="EMBL" id="JAAGOA010000027">
    <property type="protein sequence ID" value="NEE03893.1"/>
    <property type="molecule type" value="Genomic_DNA"/>
</dbReference>
<evidence type="ECO:0000313" key="2">
    <source>
        <dbReference type="EMBL" id="NEE03893.1"/>
    </source>
</evidence>
<name>A0A6L9SEM2_9ACTN</name>
<sequence>DVRAWINEWNTSPKPFTWTKDADEILETLAAYCQRINDSRH</sequence>
<accession>A0A6L9SEM2</accession>
<proteinExistence type="predicted"/>
<reference evidence="1 3" key="1">
    <citation type="submission" date="2020-02" db="EMBL/GenBank/DDBJ databases">
        <authorList>
            <person name="Li X.-J."/>
            <person name="Han X.-M."/>
        </authorList>
    </citation>
    <scope>NUCLEOTIDE SEQUENCE [LARGE SCALE GENOMIC DNA]</scope>
    <source>
        <strain evidence="1 3">CCTCC AB 2017055</strain>
    </source>
</reference>
<dbReference type="Proteomes" id="UP000475214">
    <property type="component" value="Unassembled WGS sequence"/>
</dbReference>
<feature type="non-terminal residue" evidence="1">
    <location>
        <position position="1"/>
    </location>
</feature>
<organism evidence="1 3">
    <name type="scientific">Phytoactinopolyspora halotolerans</name>
    <dbReference type="NCBI Taxonomy" id="1981512"/>
    <lineage>
        <taxon>Bacteria</taxon>
        <taxon>Bacillati</taxon>
        <taxon>Actinomycetota</taxon>
        <taxon>Actinomycetes</taxon>
        <taxon>Jiangellales</taxon>
        <taxon>Jiangellaceae</taxon>
        <taxon>Phytoactinopolyspora</taxon>
    </lineage>
</organism>